<gene>
    <name evidence="3" type="ORF">A2430_00565</name>
</gene>
<sequence>MFLKRLELNGFKSFAGKTVLDFPKGVTAIVGPNGSGKSNVIDAIRWLLGERDAKSLRGGKIEDLIFAGTDGKAKLGVAAAALIFDNSSKFFPVDFNEVEIKRQIARDGESSYFINKSEVRLKDIIELLSKSRLGTKGVIVVGQGNSDIFIKANPVERREMVEEILGLREFRIKKEEAERKLRNTFINTDKVKALIEEVLPHLRFLKKQTAKWERRSEVEEQLEILEKNFFGSKRAEIEKNFFGLDPKESELSKKEGLTRRELREKEEELKKVEDLEPESRALLVKIRARREEVLRKKNVAEKELGGLEVRLLMAEKEEEKGQVDSGKAVSFLEEVFKKAKEVVESGFNVDLAVALVKKIAEGGEKIFSFSEKREAGAVEEIRAKQKKNYEEVDIFDREIKEINAKEAGLERNLEKFTDNFKKAFTEVEKVKEEVNRILAEKNKVVLEKEKWNFKLQELKAQVEQAGRSWNTFSLKDAEFLREEELIETEKKIFKLRGELFAMGEVDQALVKEAKETEDRHNFLVTQIADLLKASEDLKEMIRNLAEKIHEEFNEALVLINKEFDKFFKMMFKGGHAKLLLRKEEVVAEGEEGEERKENEEAEKVIIKEARDIEAGLEINLSLPKKKVTNLEVLSGGERSLVSLAALFGLISVSPPPFLVLDEVDAPLDEKNALRFAEMIKDFSEKLQFIVVTHNRATMEAADVLYGVTLGEDGASKVVSLKLS</sequence>
<keyword evidence="1" id="KW-0175">Coiled coil</keyword>
<dbReference type="AlphaFoldDB" id="A0A1G2CP84"/>
<feature type="domain" description="RecF/RecN/SMC N-terminal" evidence="2">
    <location>
        <begin position="2"/>
        <end position="715"/>
    </location>
</feature>
<feature type="coiled-coil region" evidence="1">
    <location>
        <begin position="527"/>
        <end position="554"/>
    </location>
</feature>
<dbReference type="EMBL" id="MHLF01000025">
    <property type="protein sequence ID" value="OGZ03193.1"/>
    <property type="molecule type" value="Genomic_DNA"/>
</dbReference>
<feature type="coiled-coil region" evidence="1">
    <location>
        <begin position="255"/>
        <end position="317"/>
    </location>
</feature>
<dbReference type="InterPro" id="IPR027417">
    <property type="entry name" value="P-loop_NTPase"/>
</dbReference>
<name>A0A1G2CP84_9BACT</name>
<reference evidence="3 4" key="1">
    <citation type="journal article" date="2016" name="Nat. Commun.">
        <title>Thousands of microbial genomes shed light on interconnected biogeochemical processes in an aquifer system.</title>
        <authorList>
            <person name="Anantharaman K."/>
            <person name="Brown C.T."/>
            <person name="Hug L.A."/>
            <person name="Sharon I."/>
            <person name="Castelle C.J."/>
            <person name="Probst A.J."/>
            <person name="Thomas B.C."/>
            <person name="Singh A."/>
            <person name="Wilkins M.J."/>
            <person name="Karaoz U."/>
            <person name="Brodie E.L."/>
            <person name="Williams K.H."/>
            <person name="Hubbard S.S."/>
            <person name="Banfield J.F."/>
        </authorList>
    </citation>
    <scope>NUCLEOTIDE SEQUENCE [LARGE SCALE GENOMIC DNA]</scope>
</reference>
<feature type="coiled-coil region" evidence="1">
    <location>
        <begin position="392"/>
        <end position="468"/>
    </location>
</feature>
<dbReference type="Proteomes" id="UP000177246">
    <property type="component" value="Unassembled WGS sequence"/>
</dbReference>
<accession>A0A1G2CP84</accession>
<dbReference type="Gene3D" id="3.40.50.300">
    <property type="entry name" value="P-loop containing nucleotide triphosphate hydrolases"/>
    <property type="match status" value="2"/>
</dbReference>
<evidence type="ECO:0000313" key="4">
    <source>
        <dbReference type="Proteomes" id="UP000177246"/>
    </source>
</evidence>
<evidence type="ECO:0000256" key="1">
    <source>
        <dbReference type="SAM" id="Coils"/>
    </source>
</evidence>
<evidence type="ECO:0000313" key="3">
    <source>
        <dbReference type="EMBL" id="OGZ03193.1"/>
    </source>
</evidence>
<dbReference type="SUPFAM" id="SSF52540">
    <property type="entry name" value="P-loop containing nucleoside triphosphate hydrolases"/>
    <property type="match status" value="1"/>
</dbReference>
<dbReference type="InterPro" id="IPR003395">
    <property type="entry name" value="RecF/RecN/SMC_N"/>
</dbReference>
<proteinExistence type="predicted"/>
<comment type="caution">
    <text evidence="3">The sequence shown here is derived from an EMBL/GenBank/DDBJ whole genome shotgun (WGS) entry which is preliminary data.</text>
</comment>
<dbReference type="Pfam" id="PF02463">
    <property type="entry name" value="SMC_N"/>
    <property type="match status" value="1"/>
</dbReference>
<organism evidence="3 4">
    <name type="scientific">Candidatus Liptonbacteria bacterium RIFOXYC1_FULL_36_8</name>
    <dbReference type="NCBI Taxonomy" id="1798655"/>
    <lineage>
        <taxon>Bacteria</taxon>
        <taxon>Candidatus Liptoniibacteriota</taxon>
    </lineage>
</organism>
<dbReference type="PANTHER" id="PTHR43977">
    <property type="entry name" value="STRUCTURAL MAINTENANCE OF CHROMOSOMES PROTEIN 3"/>
    <property type="match status" value="1"/>
</dbReference>
<evidence type="ECO:0000259" key="2">
    <source>
        <dbReference type="Pfam" id="PF02463"/>
    </source>
</evidence>
<protein>
    <recommendedName>
        <fullName evidence="2">RecF/RecN/SMC N-terminal domain-containing protein</fullName>
    </recommendedName>
</protein>